<name>A0A0C3NF13_PISTI</name>
<protein>
    <submittedName>
        <fullName evidence="1">Uncharacterized protein</fullName>
    </submittedName>
</protein>
<evidence type="ECO:0000313" key="2">
    <source>
        <dbReference type="Proteomes" id="UP000054217"/>
    </source>
</evidence>
<reference evidence="2" key="2">
    <citation type="submission" date="2015-01" db="EMBL/GenBank/DDBJ databases">
        <title>Evolutionary Origins and Diversification of the Mycorrhizal Mutualists.</title>
        <authorList>
            <consortium name="DOE Joint Genome Institute"/>
            <consortium name="Mycorrhizal Genomics Consortium"/>
            <person name="Kohler A."/>
            <person name="Kuo A."/>
            <person name="Nagy L.G."/>
            <person name="Floudas D."/>
            <person name="Copeland A."/>
            <person name="Barry K.W."/>
            <person name="Cichocki N."/>
            <person name="Veneault-Fourrey C."/>
            <person name="LaButti K."/>
            <person name="Lindquist E.A."/>
            <person name="Lipzen A."/>
            <person name="Lundell T."/>
            <person name="Morin E."/>
            <person name="Murat C."/>
            <person name="Riley R."/>
            <person name="Ohm R."/>
            <person name="Sun H."/>
            <person name="Tunlid A."/>
            <person name="Henrissat B."/>
            <person name="Grigoriev I.V."/>
            <person name="Hibbett D.S."/>
            <person name="Martin F."/>
        </authorList>
    </citation>
    <scope>NUCLEOTIDE SEQUENCE [LARGE SCALE GENOMIC DNA]</scope>
    <source>
        <strain evidence="2">Marx 270</strain>
    </source>
</reference>
<dbReference type="EMBL" id="KN832113">
    <property type="protein sequence ID" value="KIN94108.1"/>
    <property type="molecule type" value="Genomic_DNA"/>
</dbReference>
<dbReference type="AlphaFoldDB" id="A0A0C3NF13"/>
<sequence>MSCNTQATQVHVDEDSGARRLVVNSRDLDGARDVSYEFLRREYSFDHVTVTDVINRLSENPLGPYLTCVPSSVRELVEQFPFFSVAHLRAIAQIHGVSLHGRLQRGMCKDALRLHDCEGSCPSVSYVFHVLKRPRHNYIFVPDLHRPSNSYSNECYMKAKENTKKQRQRRAANALEGLAPVGPPAEPPLVSPFPPVQSFAAKREIIREWQVEMSPDHLQEGVCAVCVQIFAAELLVDVVPSKEMLLTLNNNWLPAETRPRTYDIAKYEGAILCCHGMSCLGNIGDLRMCLCCRRSLSSPKPRQPKDAIANFQYYGVSELPVDVKSALACASQFELQLIALARATVITHHYQTKG</sequence>
<proteinExistence type="predicted"/>
<keyword evidence="2" id="KW-1185">Reference proteome</keyword>
<organism evidence="1 2">
    <name type="scientific">Pisolithus tinctorius Marx 270</name>
    <dbReference type="NCBI Taxonomy" id="870435"/>
    <lineage>
        <taxon>Eukaryota</taxon>
        <taxon>Fungi</taxon>
        <taxon>Dikarya</taxon>
        <taxon>Basidiomycota</taxon>
        <taxon>Agaricomycotina</taxon>
        <taxon>Agaricomycetes</taxon>
        <taxon>Agaricomycetidae</taxon>
        <taxon>Boletales</taxon>
        <taxon>Sclerodermatineae</taxon>
        <taxon>Pisolithaceae</taxon>
        <taxon>Pisolithus</taxon>
    </lineage>
</organism>
<dbReference type="OrthoDB" id="2692377at2759"/>
<dbReference type="HOGENOM" id="CLU_786565_0_0_1"/>
<accession>A0A0C3NF13</accession>
<reference evidence="1 2" key="1">
    <citation type="submission" date="2014-04" db="EMBL/GenBank/DDBJ databases">
        <authorList>
            <consortium name="DOE Joint Genome Institute"/>
            <person name="Kuo A."/>
            <person name="Kohler A."/>
            <person name="Costa M.D."/>
            <person name="Nagy L.G."/>
            <person name="Floudas D."/>
            <person name="Copeland A."/>
            <person name="Barry K.W."/>
            <person name="Cichocki N."/>
            <person name="Veneault-Fourrey C."/>
            <person name="LaButti K."/>
            <person name="Lindquist E.A."/>
            <person name="Lipzen A."/>
            <person name="Lundell T."/>
            <person name="Morin E."/>
            <person name="Murat C."/>
            <person name="Sun H."/>
            <person name="Tunlid A."/>
            <person name="Henrissat B."/>
            <person name="Grigoriev I.V."/>
            <person name="Hibbett D.S."/>
            <person name="Martin F."/>
            <person name="Nordberg H.P."/>
            <person name="Cantor M.N."/>
            <person name="Hua S.X."/>
        </authorList>
    </citation>
    <scope>NUCLEOTIDE SEQUENCE [LARGE SCALE GENOMIC DNA]</scope>
    <source>
        <strain evidence="1 2">Marx 270</strain>
    </source>
</reference>
<dbReference type="STRING" id="870435.A0A0C3NF13"/>
<feature type="non-terminal residue" evidence="1">
    <location>
        <position position="354"/>
    </location>
</feature>
<dbReference type="Proteomes" id="UP000054217">
    <property type="component" value="Unassembled WGS sequence"/>
</dbReference>
<dbReference type="InParanoid" id="A0A0C3NF13"/>
<evidence type="ECO:0000313" key="1">
    <source>
        <dbReference type="EMBL" id="KIN94108.1"/>
    </source>
</evidence>
<gene>
    <name evidence="1" type="ORF">M404DRAFT_412618</name>
</gene>